<dbReference type="PANTHER" id="PTHR28136">
    <property type="entry name" value="NUCLEUS EXPORT PROTEIN BRR6"/>
    <property type="match status" value="1"/>
</dbReference>
<evidence type="ECO:0000256" key="1">
    <source>
        <dbReference type="SAM" id="MobiDB-lite"/>
    </source>
</evidence>
<feature type="region of interest" description="Disordered" evidence="1">
    <location>
        <begin position="437"/>
        <end position="485"/>
    </location>
</feature>
<feature type="region of interest" description="Disordered" evidence="1">
    <location>
        <begin position="389"/>
        <end position="422"/>
    </location>
</feature>
<evidence type="ECO:0000313" key="4">
    <source>
        <dbReference type="Proteomes" id="UP000237481"/>
    </source>
</evidence>
<dbReference type="InterPro" id="IPR018767">
    <property type="entry name" value="Brl1/Brr6_dom"/>
</dbReference>
<feature type="region of interest" description="Disordered" evidence="1">
    <location>
        <begin position="1"/>
        <end position="150"/>
    </location>
</feature>
<dbReference type="EMBL" id="PKSG01000373">
    <property type="protein sequence ID" value="POR35998.1"/>
    <property type="molecule type" value="Genomic_DNA"/>
</dbReference>
<reference evidence="3 4" key="1">
    <citation type="submission" date="2018-01" db="EMBL/GenBank/DDBJ databases">
        <title>Harnessing the power of phylogenomics to disentangle the directionality and signatures of interkingdom host jumping in the parasitic fungal genus Tolypocladium.</title>
        <authorList>
            <person name="Quandt C.A."/>
            <person name="Patterson W."/>
            <person name="Spatafora J.W."/>
        </authorList>
    </citation>
    <scope>NUCLEOTIDE SEQUENCE [LARGE SCALE GENOMIC DNA]</scope>
    <source>
        <strain evidence="3 4">NRBC 100945</strain>
    </source>
</reference>
<accession>A0A2S4L0L7</accession>
<name>A0A2S4L0L7_9HYPO</name>
<feature type="compositionally biased region" description="Basic and acidic residues" evidence="1">
    <location>
        <begin position="173"/>
        <end position="183"/>
    </location>
</feature>
<gene>
    <name evidence="3" type="ORF">TPAR_03837</name>
</gene>
<dbReference type="GO" id="GO:0055088">
    <property type="term" value="P:lipid homeostasis"/>
    <property type="evidence" value="ECO:0007669"/>
    <property type="project" value="InterPro"/>
</dbReference>
<dbReference type="PANTHER" id="PTHR28136:SF1">
    <property type="entry name" value="NUCLEUS EXPORT PROTEIN BRL1"/>
    <property type="match status" value="1"/>
</dbReference>
<sequence length="485" mass="53787">MESRSFEGPMDWEYQDRGPFDPTSPFAQAANGASRNRQVGSWLTSAPVFGSPFKSASRPSNPFANPATPSKSQPPPPQASRFTPQLPSRNVAPPFRNPAFTTPRRPVDEVVLSEVSGAEDSPAVTEASDYPNDTPEADHRTDANMGGTIMPLKIDKATRYARSGLSFKKHASGKGEIRGHRDLSVGARKRKRHNYDRDVGSVGRRRHEQDSDAWDSDSDTSVGPRTSKRSQSKDGQNEQKGAFELFFHFLNKYPNAPDHMQRWMQFGANLFLVSVVAYLGWSVVSTVRSDIYKANDIARQELMSKMTECQTQYTMNECAKKDRPALRVMCEEWYDCMMQNPESILRVKVTAKQVAEIINEFSEAMHLKAWGVVLAFILVCTTVNVGSLGRQSGHKPVPSAPVQTGSTAPDTARSPDITPGYMLVPVQTPRMQRRAMLDEGTDTDSSPLSLKPALNHYTPSGRRSPSKGERQLSPIKYGRSPSKGY</sequence>
<feature type="region of interest" description="Disordered" evidence="1">
    <location>
        <begin position="166"/>
        <end position="237"/>
    </location>
</feature>
<dbReference type="AlphaFoldDB" id="A0A2S4L0L7"/>
<dbReference type="GO" id="GO:0006998">
    <property type="term" value="P:nuclear envelope organization"/>
    <property type="evidence" value="ECO:0007669"/>
    <property type="project" value="InterPro"/>
</dbReference>
<dbReference type="Pfam" id="PF10104">
    <property type="entry name" value="Brr6_like_C_C"/>
    <property type="match status" value="1"/>
</dbReference>
<dbReference type="SMART" id="SM01042">
    <property type="entry name" value="Brr6_like_C_C"/>
    <property type="match status" value="1"/>
</dbReference>
<dbReference type="OrthoDB" id="5961at2759"/>
<feature type="domain" description="Brl1/Brr6" evidence="2">
    <location>
        <begin position="260"/>
        <end position="389"/>
    </location>
</feature>
<proteinExistence type="predicted"/>
<organism evidence="3 4">
    <name type="scientific">Tolypocladium paradoxum</name>
    <dbReference type="NCBI Taxonomy" id="94208"/>
    <lineage>
        <taxon>Eukaryota</taxon>
        <taxon>Fungi</taxon>
        <taxon>Dikarya</taxon>
        <taxon>Ascomycota</taxon>
        <taxon>Pezizomycotina</taxon>
        <taxon>Sordariomycetes</taxon>
        <taxon>Hypocreomycetidae</taxon>
        <taxon>Hypocreales</taxon>
        <taxon>Ophiocordycipitaceae</taxon>
        <taxon>Tolypocladium</taxon>
    </lineage>
</organism>
<dbReference type="GO" id="GO:0031965">
    <property type="term" value="C:nuclear membrane"/>
    <property type="evidence" value="ECO:0007669"/>
    <property type="project" value="InterPro"/>
</dbReference>
<evidence type="ECO:0000313" key="3">
    <source>
        <dbReference type="EMBL" id="POR35998.1"/>
    </source>
</evidence>
<protein>
    <submittedName>
        <fullName evidence="3">Nitrogen assimilation transcription factor nit-4</fullName>
    </submittedName>
</protein>
<dbReference type="InterPro" id="IPR040202">
    <property type="entry name" value="Brl1/Brr6"/>
</dbReference>
<dbReference type="Proteomes" id="UP000237481">
    <property type="component" value="Unassembled WGS sequence"/>
</dbReference>
<comment type="caution">
    <text evidence="3">The sequence shown here is derived from an EMBL/GenBank/DDBJ whole genome shotgun (WGS) entry which is preliminary data.</text>
</comment>
<evidence type="ECO:0000259" key="2">
    <source>
        <dbReference type="SMART" id="SM01042"/>
    </source>
</evidence>
<dbReference type="STRING" id="94208.A0A2S4L0L7"/>
<keyword evidence="4" id="KW-1185">Reference proteome</keyword>
<feature type="compositionally biased region" description="Polar residues" evidence="1">
    <location>
        <begin position="31"/>
        <end position="44"/>
    </location>
</feature>